<protein>
    <submittedName>
        <fullName evidence="1">Uncharacterized protein</fullName>
    </submittedName>
</protein>
<dbReference type="Proteomes" id="UP001062846">
    <property type="component" value="Chromosome 10"/>
</dbReference>
<evidence type="ECO:0000313" key="2">
    <source>
        <dbReference type="Proteomes" id="UP001062846"/>
    </source>
</evidence>
<evidence type="ECO:0000313" key="1">
    <source>
        <dbReference type="EMBL" id="KAI8534876.1"/>
    </source>
</evidence>
<accession>A0ACC0M2V7</accession>
<keyword evidence="2" id="KW-1185">Reference proteome</keyword>
<organism evidence="1 2">
    <name type="scientific">Rhododendron molle</name>
    <name type="common">Chinese azalea</name>
    <name type="synonym">Azalea mollis</name>
    <dbReference type="NCBI Taxonomy" id="49168"/>
    <lineage>
        <taxon>Eukaryota</taxon>
        <taxon>Viridiplantae</taxon>
        <taxon>Streptophyta</taxon>
        <taxon>Embryophyta</taxon>
        <taxon>Tracheophyta</taxon>
        <taxon>Spermatophyta</taxon>
        <taxon>Magnoliopsida</taxon>
        <taxon>eudicotyledons</taxon>
        <taxon>Gunneridae</taxon>
        <taxon>Pentapetalae</taxon>
        <taxon>asterids</taxon>
        <taxon>Ericales</taxon>
        <taxon>Ericaceae</taxon>
        <taxon>Ericoideae</taxon>
        <taxon>Rhodoreae</taxon>
        <taxon>Rhododendron</taxon>
    </lineage>
</organism>
<sequence length="110" mass="12345">MEFQMTKIGATGGSLEATVHVPGSLNLDAPQSIDVLMCGIMVFSYILVHPVLFKHTRNSYSNIDSEIVLVRERKTFVRFAKKVDSSVPTVCGLAEPTLREKCRRNLQHLR</sequence>
<comment type="caution">
    <text evidence="1">The sequence shown here is derived from an EMBL/GenBank/DDBJ whole genome shotgun (WGS) entry which is preliminary data.</text>
</comment>
<dbReference type="EMBL" id="CM046397">
    <property type="protein sequence ID" value="KAI8534876.1"/>
    <property type="molecule type" value="Genomic_DNA"/>
</dbReference>
<reference evidence="1" key="1">
    <citation type="submission" date="2022-02" db="EMBL/GenBank/DDBJ databases">
        <title>Plant Genome Project.</title>
        <authorList>
            <person name="Zhang R.-G."/>
        </authorList>
    </citation>
    <scope>NUCLEOTIDE SEQUENCE</scope>
    <source>
        <strain evidence="1">AT1</strain>
    </source>
</reference>
<proteinExistence type="predicted"/>
<gene>
    <name evidence="1" type="ORF">RHMOL_Rhmol10G0130800</name>
</gene>
<name>A0ACC0M2V7_RHOML</name>